<feature type="region of interest" description="Disordered" evidence="1">
    <location>
        <begin position="1"/>
        <end position="138"/>
    </location>
</feature>
<dbReference type="AlphaFoldDB" id="A0A0S4JSM7"/>
<evidence type="ECO:0000256" key="1">
    <source>
        <dbReference type="SAM" id="MobiDB-lite"/>
    </source>
</evidence>
<organism evidence="2 3">
    <name type="scientific">Bodo saltans</name>
    <name type="common">Flagellated protozoan</name>
    <dbReference type="NCBI Taxonomy" id="75058"/>
    <lineage>
        <taxon>Eukaryota</taxon>
        <taxon>Discoba</taxon>
        <taxon>Euglenozoa</taxon>
        <taxon>Kinetoplastea</taxon>
        <taxon>Metakinetoplastina</taxon>
        <taxon>Eubodonida</taxon>
        <taxon>Bodonidae</taxon>
        <taxon>Bodo</taxon>
    </lineage>
</organism>
<dbReference type="EMBL" id="CYKH01002132">
    <property type="protein sequence ID" value="CUG93235.1"/>
    <property type="molecule type" value="Genomic_DNA"/>
</dbReference>
<dbReference type="Proteomes" id="UP000051952">
    <property type="component" value="Unassembled WGS sequence"/>
</dbReference>
<gene>
    <name evidence="2" type="ORF">BSAL_41515</name>
</gene>
<accession>A0A0S4JSM7</accession>
<reference evidence="3" key="1">
    <citation type="submission" date="2015-09" db="EMBL/GenBank/DDBJ databases">
        <authorList>
            <consortium name="Pathogen Informatics"/>
        </authorList>
    </citation>
    <scope>NUCLEOTIDE SEQUENCE [LARGE SCALE GENOMIC DNA]</scope>
    <source>
        <strain evidence="3">Lake Konstanz</strain>
    </source>
</reference>
<keyword evidence="3" id="KW-1185">Reference proteome</keyword>
<feature type="compositionally biased region" description="Polar residues" evidence="1">
    <location>
        <begin position="1"/>
        <end position="31"/>
    </location>
</feature>
<proteinExistence type="predicted"/>
<name>A0A0S4JSM7_BODSA</name>
<protein>
    <submittedName>
        <fullName evidence="2">Uncharacterized protein</fullName>
    </submittedName>
</protein>
<sequence>MPPVSSSQLGGSFALTSPSGRPVDTPSSARSVDTPPSARPVVQTPPPPSPLVAPSGGVAPSVASASAPTRTPSVEPSAVEPVAAAVPRQVPSPRTISQPAAAPTPRELSSGVPTPRSAAAITPTNRTDSPSLAPVVPKRAAPQLVAKFQSVVRQKLEQERKATQEEEQRKKAEEQRLQEEARQKQVEADQKKADLLVELQRAHEDQLKHIEDKKAELEFHRQVVAVERDALETERREFEKEKAALLSTINSERVAIQQEWYTLSQEVELLQKRKELLESNGAPSGQNWRGEHSVITSPSREDFKRIDPMVLRDLLQHSPHGGAFAYEAPEQLPRLVSTARAASSSLTRDTKFSEEELSRADALHRFERWRDPIRFKQDGRGSSITQQVHHLHHQDGASPLRIEYQAAAAAWFHSPNHESILRTPHSTRASVADSNSAAADEYLEVTTTTPNFRLFPRKGRM</sequence>
<evidence type="ECO:0000313" key="2">
    <source>
        <dbReference type="EMBL" id="CUG93235.1"/>
    </source>
</evidence>
<feature type="region of interest" description="Disordered" evidence="1">
    <location>
        <begin position="158"/>
        <end position="188"/>
    </location>
</feature>
<feature type="compositionally biased region" description="Low complexity" evidence="1">
    <location>
        <begin position="52"/>
        <end position="87"/>
    </location>
</feature>
<evidence type="ECO:0000313" key="3">
    <source>
        <dbReference type="Proteomes" id="UP000051952"/>
    </source>
</evidence>
<dbReference type="VEuPathDB" id="TriTrypDB:BSAL_41515"/>